<organism evidence="7 8">
    <name type="scientific">Candidatus Aveggerthella stercoripullorum</name>
    <dbReference type="NCBI Taxonomy" id="2840688"/>
    <lineage>
        <taxon>Bacteria</taxon>
        <taxon>Bacillati</taxon>
        <taxon>Actinomycetota</taxon>
        <taxon>Coriobacteriia</taxon>
        <taxon>Eggerthellales</taxon>
        <taxon>Eggerthellaceae</taxon>
        <taxon>Eggerthellaceae incertae sedis</taxon>
        <taxon>Candidatus Aveggerthella</taxon>
    </lineage>
</organism>
<keyword evidence="7" id="KW-0238">DNA-binding</keyword>
<dbReference type="PANTHER" id="PTHR37937">
    <property type="entry name" value="CONJUGATIVE TRANSFER: DNA TRANSPORT"/>
    <property type="match status" value="1"/>
</dbReference>
<sequence length="434" mass="46095">MARTKVIEGVALAAGRPCAVDNPVVSVPGSCAGERRELQLGRDELCRQIGLLGATGSGKTNALRAIVRDIRDSLDDGGLLVFDPKGDYRDICEAKSDAVLLGEHRCTVEYNVFRDIARAGCASYGRYAAVVSGALFSGCNREGSNQDFFVDAAELLVADVLEGMMRQADREHGFRRNLTHAGLCDFFCNANSRDLVAFCEGIPGMRSTAGKLLGDGGTGQALGILAEVVRQVGRIRGALCGDSSMEDSVGVCDLLGSGRVIRLEHDVSSAGASPMLMAIIELYLKGAMEAESSRLAAPHYVVLEEMGTLPKISQLPAALTYGRSRGLSLICCAQSASQITAAYGQDDASTVLGGFQTLIAFGTNDAGTRKELAARYGDNIVERAHVGASGKIESQIDRQPVIADWHVSSLEVGEAIVCPPLPNPPYRFMFDRSV</sequence>
<dbReference type="GO" id="GO:0003677">
    <property type="term" value="F:DNA binding"/>
    <property type="evidence" value="ECO:0007669"/>
    <property type="project" value="UniProtKB-KW"/>
</dbReference>
<proteinExistence type="predicted"/>
<gene>
    <name evidence="7" type="ORF">IAA69_00985</name>
</gene>
<evidence type="ECO:0000256" key="3">
    <source>
        <dbReference type="ARBA" id="ARBA00022692"/>
    </source>
</evidence>
<dbReference type="InterPro" id="IPR051539">
    <property type="entry name" value="T4SS-coupling_protein"/>
</dbReference>
<feature type="domain" description="Type IV secretion system coupling protein TraD DNA-binding" evidence="6">
    <location>
        <begin position="47"/>
        <end position="389"/>
    </location>
</feature>
<dbReference type="EMBL" id="DVGB01000009">
    <property type="protein sequence ID" value="HIR00844.1"/>
    <property type="molecule type" value="Genomic_DNA"/>
</dbReference>
<evidence type="ECO:0000256" key="4">
    <source>
        <dbReference type="ARBA" id="ARBA00022989"/>
    </source>
</evidence>
<evidence type="ECO:0000313" key="7">
    <source>
        <dbReference type="EMBL" id="HIR00844.1"/>
    </source>
</evidence>
<accession>A0A9D1D289</accession>
<dbReference type="InterPro" id="IPR027417">
    <property type="entry name" value="P-loop_NTPase"/>
</dbReference>
<evidence type="ECO:0000256" key="5">
    <source>
        <dbReference type="ARBA" id="ARBA00023136"/>
    </source>
</evidence>
<dbReference type="SUPFAM" id="SSF52540">
    <property type="entry name" value="P-loop containing nucleoside triphosphate hydrolases"/>
    <property type="match status" value="1"/>
</dbReference>
<comment type="subcellular location">
    <subcellularLocation>
        <location evidence="1">Cell membrane</location>
        <topology evidence="1">Multi-pass membrane protein</topology>
    </subcellularLocation>
</comment>
<protein>
    <submittedName>
        <fullName evidence="7">Type IV secretion system DNA-binding domain-containing protein</fullName>
    </submittedName>
</protein>
<dbReference type="PANTHER" id="PTHR37937:SF1">
    <property type="entry name" value="CONJUGATIVE TRANSFER: DNA TRANSPORT"/>
    <property type="match status" value="1"/>
</dbReference>
<dbReference type="CDD" id="cd01127">
    <property type="entry name" value="TrwB_TraG_TraD_VirD4"/>
    <property type="match status" value="1"/>
</dbReference>
<dbReference type="Pfam" id="PF10412">
    <property type="entry name" value="TrwB_AAD_bind"/>
    <property type="match status" value="1"/>
</dbReference>
<dbReference type="Gene3D" id="3.40.50.300">
    <property type="entry name" value="P-loop containing nucleotide triphosphate hydrolases"/>
    <property type="match status" value="2"/>
</dbReference>
<evidence type="ECO:0000313" key="8">
    <source>
        <dbReference type="Proteomes" id="UP000824261"/>
    </source>
</evidence>
<dbReference type="Proteomes" id="UP000824261">
    <property type="component" value="Unassembled WGS sequence"/>
</dbReference>
<evidence type="ECO:0000256" key="2">
    <source>
        <dbReference type="ARBA" id="ARBA00022475"/>
    </source>
</evidence>
<evidence type="ECO:0000259" key="6">
    <source>
        <dbReference type="Pfam" id="PF10412"/>
    </source>
</evidence>
<reference evidence="7" key="2">
    <citation type="journal article" date="2021" name="PeerJ">
        <title>Extensive microbial diversity within the chicken gut microbiome revealed by metagenomics and culture.</title>
        <authorList>
            <person name="Gilroy R."/>
            <person name="Ravi A."/>
            <person name="Getino M."/>
            <person name="Pursley I."/>
            <person name="Horton D.L."/>
            <person name="Alikhan N.F."/>
            <person name="Baker D."/>
            <person name="Gharbi K."/>
            <person name="Hall N."/>
            <person name="Watson M."/>
            <person name="Adriaenssens E.M."/>
            <person name="Foster-Nyarko E."/>
            <person name="Jarju S."/>
            <person name="Secka A."/>
            <person name="Antonio M."/>
            <person name="Oren A."/>
            <person name="Chaudhuri R.R."/>
            <person name="La Ragione R."/>
            <person name="Hildebrand F."/>
            <person name="Pallen M.J."/>
        </authorList>
    </citation>
    <scope>NUCLEOTIDE SEQUENCE</scope>
    <source>
        <strain evidence="7">ChiGjej1B1-2707</strain>
    </source>
</reference>
<keyword evidence="4" id="KW-1133">Transmembrane helix</keyword>
<evidence type="ECO:0000256" key="1">
    <source>
        <dbReference type="ARBA" id="ARBA00004651"/>
    </source>
</evidence>
<dbReference type="InterPro" id="IPR019476">
    <property type="entry name" value="T4SS_TraD_DNA-bd"/>
</dbReference>
<keyword evidence="2" id="KW-1003">Cell membrane</keyword>
<comment type="caution">
    <text evidence="7">The sequence shown here is derived from an EMBL/GenBank/DDBJ whole genome shotgun (WGS) entry which is preliminary data.</text>
</comment>
<dbReference type="GO" id="GO:0005886">
    <property type="term" value="C:plasma membrane"/>
    <property type="evidence" value="ECO:0007669"/>
    <property type="project" value="UniProtKB-SubCell"/>
</dbReference>
<dbReference type="AlphaFoldDB" id="A0A9D1D289"/>
<reference evidence="7" key="1">
    <citation type="submission" date="2020-10" db="EMBL/GenBank/DDBJ databases">
        <authorList>
            <person name="Gilroy R."/>
        </authorList>
    </citation>
    <scope>NUCLEOTIDE SEQUENCE</scope>
    <source>
        <strain evidence="7">ChiGjej1B1-2707</strain>
    </source>
</reference>
<keyword evidence="5" id="KW-0472">Membrane</keyword>
<keyword evidence="3" id="KW-0812">Transmembrane</keyword>
<name>A0A9D1D289_9ACTN</name>